<organism evidence="1 2">
    <name type="scientific">Heyndrickxia acidicola</name>
    <dbReference type="NCBI Taxonomy" id="209389"/>
    <lineage>
        <taxon>Bacteria</taxon>
        <taxon>Bacillati</taxon>
        <taxon>Bacillota</taxon>
        <taxon>Bacilli</taxon>
        <taxon>Bacillales</taxon>
        <taxon>Bacillaceae</taxon>
        <taxon>Heyndrickxia</taxon>
    </lineage>
</organism>
<comment type="caution">
    <text evidence="1">The sequence shown here is derived from an EMBL/GenBank/DDBJ whole genome shotgun (WGS) entry which is preliminary data.</text>
</comment>
<evidence type="ECO:0000313" key="1">
    <source>
        <dbReference type="EMBL" id="MED1202572.1"/>
    </source>
</evidence>
<dbReference type="EMBL" id="JARMAB010000006">
    <property type="protein sequence ID" value="MED1202572.1"/>
    <property type="molecule type" value="Genomic_DNA"/>
</dbReference>
<keyword evidence="2" id="KW-1185">Reference proteome</keyword>
<dbReference type="Proteomes" id="UP001341444">
    <property type="component" value="Unassembled WGS sequence"/>
</dbReference>
<name>A0ABU6MD26_9BACI</name>
<evidence type="ECO:0000313" key="2">
    <source>
        <dbReference type="Proteomes" id="UP001341444"/>
    </source>
</evidence>
<reference evidence="1 2" key="1">
    <citation type="submission" date="2023-03" db="EMBL/GenBank/DDBJ databases">
        <title>Bacillus Genome Sequencing.</title>
        <authorList>
            <person name="Dunlap C."/>
        </authorList>
    </citation>
    <scope>NUCLEOTIDE SEQUENCE [LARGE SCALE GENOMIC DNA]</scope>
    <source>
        <strain evidence="1 2">B-23453</strain>
    </source>
</reference>
<accession>A0ABU6MD26</accession>
<sequence>MKEFITFVQELFPSINPYTAEQAMKSLHQLIKGKEKLEIFTNYSFDYLVQGDIVSELPFIYVDEDGQDRELNKKGILLSNTCDSEREKFLLFAPVFHINTYLEEGLSEANIRNNKYTKLLYLPSLIFQDHVVDLNIINSFPRLLIEKLIDKKQLTKIKTFNLFGYYLLLAKLTVHLMRPEDTDVNQSRESLGA</sequence>
<dbReference type="RefSeq" id="WP_066265436.1">
    <property type="nucleotide sequence ID" value="NZ_JARMAB010000006.1"/>
</dbReference>
<gene>
    <name evidence="1" type="ORF">P4T90_05630</name>
</gene>
<protein>
    <submittedName>
        <fullName evidence="1">Uncharacterized protein</fullName>
    </submittedName>
</protein>
<proteinExistence type="predicted"/>